<dbReference type="InterPro" id="IPR018244">
    <property type="entry name" value="Allrgn_V5/Tpx1_CS"/>
</dbReference>
<evidence type="ECO:0000313" key="4">
    <source>
        <dbReference type="Proteomes" id="UP001483337"/>
    </source>
</evidence>
<dbReference type="SMART" id="SM00198">
    <property type="entry name" value="SCP"/>
    <property type="match status" value="1"/>
</dbReference>
<proteinExistence type="predicted"/>
<dbReference type="Proteomes" id="UP001483337">
    <property type="component" value="Chromosome"/>
</dbReference>
<feature type="domain" description="SCP" evidence="2">
    <location>
        <begin position="36"/>
        <end position="173"/>
    </location>
</feature>
<dbReference type="InterPro" id="IPR034113">
    <property type="entry name" value="SCP_GAPR1-like"/>
</dbReference>
<dbReference type="PANTHER" id="PTHR10334">
    <property type="entry name" value="CYSTEINE-RICH SECRETORY PROTEIN-RELATED"/>
    <property type="match status" value="1"/>
</dbReference>
<dbReference type="CDD" id="cd05382">
    <property type="entry name" value="CAP_GAPR1-like"/>
    <property type="match status" value="1"/>
</dbReference>
<evidence type="ECO:0000256" key="1">
    <source>
        <dbReference type="SAM" id="SignalP"/>
    </source>
</evidence>
<name>A0ABZ2UY94_9CYAN</name>
<feature type="signal peptide" evidence="1">
    <location>
        <begin position="1"/>
        <end position="28"/>
    </location>
</feature>
<accession>A0ABZ2UY94</accession>
<organism evidence="3 4">
    <name type="scientific">Okeanomitos corallinicola TIOX110</name>
    <dbReference type="NCBI Taxonomy" id="3133117"/>
    <lineage>
        <taxon>Bacteria</taxon>
        <taxon>Bacillati</taxon>
        <taxon>Cyanobacteriota</taxon>
        <taxon>Cyanophyceae</taxon>
        <taxon>Nostocales</taxon>
        <taxon>Aphanizomenonaceae</taxon>
        <taxon>Okeanomitos</taxon>
    </lineage>
</organism>
<dbReference type="PROSITE" id="PS01010">
    <property type="entry name" value="CRISP_2"/>
    <property type="match status" value="1"/>
</dbReference>
<dbReference type="InterPro" id="IPR014044">
    <property type="entry name" value="CAP_dom"/>
</dbReference>
<evidence type="ECO:0000259" key="2">
    <source>
        <dbReference type="SMART" id="SM00198"/>
    </source>
</evidence>
<dbReference type="InterPro" id="IPR001283">
    <property type="entry name" value="CRISP-related"/>
</dbReference>
<dbReference type="PRINTS" id="PR00837">
    <property type="entry name" value="V5TPXLIKE"/>
</dbReference>
<feature type="chain" id="PRO_5047393059" evidence="1">
    <location>
        <begin position="29"/>
        <end position="177"/>
    </location>
</feature>
<dbReference type="Pfam" id="PF00188">
    <property type="entry name" value="CAP"/>
    <property type="match status" value="1"/>
</dbReference>
<dbReference type="InterPro" id="IPR035940">
    <property type="entry name" value="CAP_sf"/>
</dbReference>
<dbReference type="PROSITE" id="PS01009">
    <property type="entry name" value="CRISP_1"/>
    <property type="match status" value="1"/>
</dbReference>
<protein>
    <submittedName>
        <fullName evidence="3">CAP family protein</fullName>
    </submittedName>
</protein>
<keyword evidence="4" id="KW-1185">Reference proteome</keyword>
<gene>
    <name evidence="3" type="ORF">WJM97_09500</name>
</gene>
<sequence>MTHLFTRITSTVLTTVALTIAASTNLNSQVTAQNTGFATEILNAHNKYRKEVNVPALKWSNTLANNAQQWANNLAAKGGNLQHSQNTGQGENLWGGTAGAYSYTQMVDSWGSEKRYFVNGTFPNVSSTGNWYDVGHYTQMIWRNTTSVGCGVARGSGKDILVCRYSPPGNYQGQKVY</sequence>
<reference evidence="3 4" key="1">
    <citation type="submission" date="2024-04" db="EMBL/GenBank/DDBJ databases">
        <title>Okeanomitos corallinicola gen. &amp; sp. nov. (Nostocales, Cyanobacteria), a new toxic marine heterocyst-forming cyanobacterium from a coral reef.</title>
        <authorList>
            <person name="Li H."/>
            <person name="Li R."/>
            <person name="Kang J."/>
            <person name="Hii K.S."/>
            <person name="Mohamed H.F."/>
            <person name="Xu X."/>
            <person name="Luo Z."/>
        </authorList>
    </citation>
    <scope>NUCLEOTIDE SEQUENCE [LARGE SCALE GENOMIC DNA]</scope>
    <source>
        <strain evidence="3 4">TIOX110</strain>
    </source>
</reference>
<keyword evidence="1" id="KW-0732">Signal</keyword>
<dbReference type="EMBL" id="CP150886">
    <property type="protein sequence ID" value="WZB89904.1"/>
    <property type="molecule type" value="Genomic_DNA"/>
</dbReference>
<dbReference type="RefSeq" id="WP_353932800.1">
    <property type="nucleotide sequence ID" value="NZ_CP150886.1"/>
</dbReference>
<evidence type="ECO:0000313" key="3">
    <source>
        <dbReference type="EMBL" id="WZB89904.1"/>
    </source>
</evidence>
<dbReference type="Gene3D" id="3.40.33.10">
    <property type="entry name" value="CAP"/>
    <property type="match status" value="1"/>
</dbReference>
<dbReference type="SUPFAM" id="SSF55797">
    <property type="entry name" value="PR-1-like"/>
    <property type="match status" value="1"/>
</dbReference>